<evidence type="ECO:0000313" key="2">
    <source>
        <dbReference type="Proteomes" id="UP001331761"/>
    </source>
</evidence>
<name>A0AAN8J2V8_TRICO</name>
<sequence>ANKPTPKFAIKPVSCKKCNKEIPAGRPFYVVNNAPKCTDCCITDGIKEAPKTAARPNDGTRAGAKVSSKPVGIISSMYFIAQYQQSAITNIPISGVMS</sequence>
<proteinExistence type="predicted"/>
<accession>A0AAN8J2V8</accession>
<dbReference type="EMBL" id="WIXE01005395">
    <property type="protein sequence ID" value="KAK5982219.1"/>
    <property type="molecule type" value="Genomic_DNA"/>
</dbReference>
<dbReference type="AlphaFoldDB" id="A0AAN8J2V8"/>
<evidence type="ECO:0000313" key="1">
    <source>
        <dbReference type="EMBL" id="KAK5982219.1"/>
    </source>
</evidence>
<reference evidence="1 2" key="1">
    <citation type="submission" date="2019-10" db="EMBL/GenBank/DDBJ databases">
        <title>Assembly and Annotation for the nematode Trichostrongylus colubriformis.</title>
        <authorList>
            <person name="Martin J."/>
        </authorList>
    </citation>
    <scope>NUCLEOTIDE SEQUENCE [LARGE SCALE GENOMIC DNA]</scope>
    <source>
        <strain evidence="1">G859</strain>
        <tissue evidence="1">Whole worm</tissue>
    </source>
</reference>
<keyword evidence="2" id="KW-1185">Reference proteome</keyword>
<feature type="non-terminal residue" evidence="1">
    <location>
        <position position="1"/>
    </location>
</feature>
<organism evidence="1 2">
    <name type="scientific">Trichostrongylus colubriformis</name>
    <name type="common">Black scour worm</name>
    <dbReference type="NCBI Taxonomy" id="6319"/>
    <lineage>
        <taxon>Eukaryota</taxon>
        <taxon>Metazoa</taxon>
        <taxon>Ecdysozoa</taxon>
        <taxon>Nematoda</taxon>
        <taxon>Chromadorea</taxon>
        <taxon>Rhabditida</taxon>
        <taxon>Rhabditina</taxon>
        <taxon>Rhabditomorpha</taxon>
        <taxon>Strongyloidea</taxon>
        <taxon>Trichostrongylidae</taxon>
        <taxon>Trichostrongylus</taxon>
    </lineage>
</organism>
<protein>
    <submittedName>
        <fullName evidence="1">Uncharacterized protein</fullName>
    </submittedName>
</protein>
<gene>
    <name evidence="1" type="ORF">GCK32_018526</name>
</gene>
<dbReference type="Proteomes" id="UP001331761">
    <property type="component" value="Unassembled WGS sequence"/>
</dbReference>
<comment type="caution">
    <text evidence="1">The sequence shown here is derived from an EMBL/GenBank/DDBJ whole genome shotgun (WGS) entry which is preliminary data.</text>
</comment>